<feature type="region of interest" description="Disordered" evidence="1">
    <location>
        <begin position="244"/>
        <end position="268"/>
    </location>
</feature>
<comment type="caution">
    <text evidence="3">The sequence shown here is derived from an EMBL/GenBank/DDBJ whole genome shotgun (WGS) entry which is preliminary data.</text>
</comment>
<dbReference type="Proteomes" id="UP000609064">
    <property type="component" value="Unassembled WGS sequence"/>
</dbReference>
<evidence type="ECO:0000256" key="1">
    <source>
        <dbReference type="SAM" id="MobiDB-lite"/>
    </source>
</evidence>
<evidence type="ECO:0000313" key="4">
    <source>
        <dbReference type="Proteomes" id="UP000609064"/>
    </source>
</evidence>
<sequence length="539" mass="60578">MNINKHEMSDDELDHLFRESAESMDFDFDPDSWTKMSQKLDAVALPPSSGRGASPWPKRSLLLLIGLLVFVGGYYSLKSSTNQSGEATDSATQASKNETTNTDSKKYVVTDKVDTDNLSKNETTKAEENKTNNEIAENTPTTNKENRTKNKISTPTTENAESFEKKKIVDKTIVTEKSISKNSVVNTKNRTALTKKSYKEISTRNSSSSVVVERKLVEKSEKNNVNSAEKEMYSRNNAEVIKTKETKSRKRSTENIPSSNTNEGINTLAQGNSILNNGATQLSNAPTGSIIEENRLALKNLDLLAPKGTFIKSSITLPIVAFENPQTQAPIIPKSTSQSFKKGLYLRVGISPDVSFVTSDELTKFGSNSAILLEYRLNKRLSVQSGVLRSMKYYDAYPESYEWPYNWPSPPKLIDINATCKMLDIPLNIRYDLSQKPLSRWFVSFGATNYVMLNEKYVYNYENPNDPKIKWKMWQGKTGAYYFGVLNFSVGYEYQLFRKLSIQAEPFFKMPIAQVGFGHVKLSSLGLLVSAKYPIFTNK</sequence>
<organism evidence="3 4">
    <name type="scientific">Emticicia aquatilis</name>
    <dbReference type="NCBI Taxonomy" id="1537369"/>
    <lineage>
        <taxon>Bacteria</taxon>
        <taxon>Pseudomonadati</taxon>
        <taxon>Bacteroidota</taxon>
        <taxon>Cytophagia</taxon>
        <taxon>Cytophagales</taxon>
        <taxon>Leadbetterellaceae</taxon>
        <taxon>Emticicia</taxon>
    </lineage>
</organism>
<evidence type="ECO:0000313" key="3">
    <source>
        <dbReference type="EMBL" id="GGD63462.1"/>
    </source>
</evidence>
<feature type="compositionally biased region" description="Polar residues" evidence="1">
    <location>
        <begin position="132"/>
        <end position="143"/>
    </location>
</feature>
<feature type="compositionally biased region" description="Polar residues" evidence="1">
    <location>
        <begin position="80"/>
        <end position="102"/>
    </location>
</feature>
<feature type="region of interest" description="Disordered" evidence="1">
    <location>
        <begin position="80"/>
        <end position="159"/>
    </location>
</feature>
<accession>A0A916YVW8</accession>
<evidence type="ECO:0008006" key="5">
    <source>
        <dbReference type="Google" id="ProtNLM"/>
    </source>
</evidence>
<keyword evidence="2" id="KW-0472">Membrane</keyword>
<feature type="transmembrane region" description="Helical" evidence="2">
    <location>
        <begin position="61"/>
        <end position="77"/>
    </location>
</feature>
<evidence type="ECO:0000256" key="2">
    <source>
        <dbReference type="SAM" id="Phobius"/>
    </source>
</evidence>
<proteinExistence type="predicted"/>
<keyword evidence="2" id="KW-1133">Transmembrane helix</keyword>
<keyword evidence="4" id="KW-1185">Reference proteome</keyword>
<dbReference type="AlphaFoldDB" id="A0A916YVW8"/>
<dbReference type="EMBL" id="BMKK01000005">
    <property type="protein sequence ID" value="GGD63462.1"/>
    <property type="molecule type" value="Genomic_DNA"/>
</dbReference>
<protein>
    <recommendedName>
        <fullName evidence="5">Outer membrane protein beta-barrel domain-containing protein</fullName>
    </recommendedName>
</protein>
<dbReference type="RefSeq" id="WP_188766857.1">
    <property type="nucleotide sequence ID" value="NZ_BMKK01000005.1"/>
</dbReference>
<reference evidence="3" key="2">
    <citation type="submission" date="2020-09" db="EMBL/GenBank/DDBJ databases">
        <authorList>
            <person name="Sun Q."/>
            <person name="Zhou Y."/>
        </authorList>
    </citation>
    <scope>NUCLEOTIDE SEQUENCE</scope>
    <source>
        <strain evidence="3">CGMCC 1.15958</strain>
    </source>
</reference>
<name>A0A916YVW8_9BACT</name>
<keyword evidence="2" id="KW-0812">Transmembrane</keyword>
<reference evidence="3" key="1">
    <citation type="journal article" date="2014" name="Int. J. Syst. Evol. Microbiol.">
        <title>Complete genome sequence of Corynebacterium casei LMG S-19264T (=DSM 44701T), isolated from a smear-ripened cheese.</title>
        <authorList>
            <consortium name="US DOE Joint Genome Institute (JGI-PGF)"/>
            <person name="Walter F."/>
            <person name="Albersmeier A."/>
            <person name="Kalinowski J."/>
            <person name="Ruckert C."/>
        </authorList>
    </citation>
    <scope>NUCLEOTIDE SEQUENCE</scope>
    <source>
        <strain evidence="3">CGMCC 1.15958</strain>
    </source>
</reference>
<feature type="compositionally biased region" description="Basic and acidic residues" evidence="1">
    <location>
        <begin position="103"/>
        <end position="131"/>
    </location>
</feature>
<feature type="compositionally biased region" description="Polar residues" evidence="1">
    <location>
        <begin position="255"/>
        <end position="268"/>
    </location>
</feature>
<gene>
    <name evidence="3" type="ORF">GCM10011514_29360</name>
</gene>